<keyword evidence="2" id="KW-1185">Reference proteome</keyword>
<dbReference type="GO" id="GO:0006355">
    <property type="term" value="P:regulation of DNA-templated transcription"/>
    <property type="evidence" value="ECO:0007669"/>
    <property type="project" value="TreeGrafter"/>
</dbReference>
<dbReference type="EMBL" id="FN653020">
    <property type="protein sequence ID" value="CBY23164.1"/>
    <property type="molecule type" value="Genomic_DNA"/>
</dbReference>
<protein>
    <submittedName>
        <fullName evidence="1">Uncharacterized protein</fullName>
    </submittedName>
</protein>
<dbReference type="InterPro" id="IPR046807">
    <property type="entry name" value="Tra1_central"/>
</dbReference>
<dbReference type="PANTHER" id="PTHR11139">
    <property type="entry name" value="ATAXIA TELANGIECTASIA MUTATED ATM -RELATED"/>
    <property type="match status" value="1"/>
</dbReference>
<name>E4X066_OIKDI</name>
<accession>E4X066</accession>
<dbReference type="GO" id="GO:0005634">
    <property type="term" value="C:nucleus"/>
    <property type="evidence" value="ECO:0007669"/>
    <property type="project" value="TreeGrafter"/>
</dbReference>
<dbReference type="InterPro" id="IPR050517">
    <property type="entry name" value="DDR_Repair_Kinase"/>
</dbReference>
<dbReference type="Proteomes" id="UP000001307">
    <property type="component" value="Unassembled WGS sequence"/>
</dbReference>
<dbReference type="Pfam" id="PF20175">
    <property type="entry name" value="Tra1_central"/>
    <property type="match status" value="1"/>
</dbReference>
<dbReference type="SUPFAM" id="SSF48371">
    <property type="entry name" value="ARM repeat"/>
    <property type="match status" value="1"/>
</dbReference>
<dbReference type="GO" id="GO:0006281">
    <property type="term" value="P:DNA repair"/>
    <property type="evidence" value="ECO:0007669"/>
    <property type="project" value="TreeGrafter"/>
</dbReference>
<dbReference type="InParanoid" id="E4X066"/>
<dbReference type="PANTHER" id="PTHR11139:SF1">
    <property type="entry name" value="TRANSFORMATION_TRANSCRIPTION DOMAIN-ASSOCIATED PROTEIN"/>
    <property type="match status" value="1"/>
</dbReference>
<dbReference type="InterPro" id="IPR016024">
    <property type="entry name" value="ARM-type_fold"/>
</dbReference>
<organism evidence="1">
    <name type="scientific">Oikopleura dioica</name>
    <name type="common">Tunicate</name>
    <dbReference type="NCBI Taxonomy" id="34765"/>
    <lineage>
        <taxon>Eukaryota</taxon>
        <taxon>Metazoa</taxon>
        <taxon>Chordata</taxon>
        <taxon>Tunicata</taxon>
        <taxon>Appendicularia</taxon>
        <taxon>Copelata</taxon>
        <taxon>Oikopleuridae</taxon>
        <taxon>Oikopleura</taxon>
    </lineage>
</organism>
<dbReference type="AlphaFoldDB" id="E4X066"/>
<evidence type="ECO:0000313" key="1">
    <source>
        <dbReference type="EMBL" id="CBY23164.1"/>
    </source>
</evidence>
<dbReference type="OrthoDB" id="5570127at2759"/>
<sequence>MESASITKMLQNELLAIENAIKTVSVTASTVKSAKSVIELVESRSGASSEQVATLARIVGSYCNLLVSDEPVFVAENPRQKLRKLMLETISRLPTQEAIIKRNEQQVSAMTFAIIKRDNEDNASIALKILIDLYKNCRPGISAEVRDFLATVRNMYQTLPTAIEHFFENPPSYGPGETPDETKIGYPTKQTYRVNANNQIVTSGGTLITTTYIPKALNSLVVLIEAPIAVVLMYQLYRERLEDLFQIISSILSLAPSAQAMARPTFRRELYVNLIEKAERNEDLFLMSILENQSWHKIKSLSLVAYFVKLFPQNIMPYSRDLLLGLLETLKSCPSEKAAYRKELIIAVRHISNTDLKQAFIPHLKELFDDRILFGRGLTVREHIRPLGYHVIAELVHQLRTYLPYETLSAAVYTYMTNIHDDSLQLGAHVFSAKLVVTLIDCIRQCKDPSISPKEIRKLLFRIMQVFTERLYSLASFELIVLKKLKPSEDEEERRQIETSLQDNKQLLKLLVCGAKLVTIYLFSHRINEMNIQNRLQTDFGPRERQLYHKFGVNVLKAIDIYSISTGAKSTSDGREKDLKDTLEYFANTFLNLPLPAFKIVSSDIMEFLIERMHENPLLHHVAHPILTRQHYSFEFSSILVKHAIAKMPEMGNPGKRSGLYLLLFKQLFGTVIHLRGENEEMLRPHLEQIVSGALKHAIHAKDPQNFFMLLRSLFRSISGGVHEKLYQEFLPILPKLLRHMNHLYKKTSIYCPLNLCMTYSSSFA</sequence>
<gene>
    <name evidence="1" type="ORF">GSOID_T00015096001</name>
</gene>
<evidence type="ECO:0000313" key="2">
    <source>
        <dbReference type="Proteomes" id="UP000001307"/>
    </source>
</evidence>
<reference evidence="1" key="1">
    <citation type="journal article" date="2010" name="Science">
        <title>Plasticity of animal genome architecture unmasked by rapid evolution of a pelagic tunicate.</title>
        <authorList>
            <person name="Denoeud F."/>
            <person name="Henriet S."/>
            <person name="Mungpakdee S."/>
            <person name="Aury J.M."/>
            <person name="Da Silva C."/>
            <person name="Brinkmann H."/>
            <person name="Mikhaleva J."/>
            <person name="Olsen L.C."/>
            <person name="Jubin C."/>
            <person name="Canestro C."/>
            <person name="Bouquet J.M."/>
            <person name="Danks G."/>
            <person name="Poulain J."/>
            <person name="Campsteijn C."/>
            <person name="Adamski M."/>
            <person name="Cross I."/>
            <person name="Yadetie F."/>
            <person name="Muffato M."/>
            <person name="Louis A."/>
            <person name="Butcher S."/>
            <person name="Tsagkogeorga G."/>
            <person name="Konrad A."/>
            <person name="Singh S."/>
            <person name="Jensen M.F."/>
            <person name="Cong E.H."/>
            <person name="Eikeseth-Otteraa H."/>
            <person name="Noel B."/>
            <person name="Anthouard V."/>
            <person name="Porcel B.M."/>
            <person name="Kachouri-Lafond R."/>
            <person name="Nishino A."/>
            <person name="Ugolini M."/>
            <person name="Chourrout P."/>
            <person name="Nishida H."/>
            <person name="Aasland R."/>
            <person name="Huzurbazar S."/>
            <person name="Westhof E."/>
            <person name="Delsuc F."/>
            <person name="Lehrach H."/>
            <person name="Reinhardt R."/>
            <person name="Weissenbach J."/>
            <person name="Roy S.W."/>
            <person name="Artiguenave F."/>
            <person name="Postlethwait J.H."/>
            <person name="Manak J.R."/>
            <person name="Thompson E.M."/>
            <person name="Jaillon O."/>
            <person name="Du Pasquier L."/>
            <person name="Boudinot P."/>
            <person name="Liberles D.A."/>
            <person name="Volff J.N."/>
            <person name="Philippe H."/>
            <person name="Lenhard B."/>
            <person name="Roest Crollius H."/>
            <person name="Wincker P."/>
            <person name="Chourrout D."/>
        </authorList>
    </citation>
    <scope>NUCLEOTIDE SEQUENCE [LARGE SCALE GENOMIC DNA]</scope>
</reference>
<dbReference type="GO" id="GO:0000124">
    <property type="term" value="C:SAGA complex"/>
    <property type="evidence" value="ECO:0007669"/>
    <property type="project" value="TreeGrafter"/>
</dbReference>
<proteinExistence type="predicted"/>
<dbReference type="GO" id="GO:0035267">
    <property type="term" value="C:NuA4 histone acetyltransferase complex"/>
    <property type="evidence" value="ECO:0007669"/>
    <property type="project" value="TreeGrafter"/>
</dbReference>